<evidence type="ECO:0000256" key="1">
    <source>
        <dbReference type="ARBA" id="ARBA00022460"/>
    </source>
</evidence>
<dbReference type="EMBL" id="CAJVCH010182717">
    <property type="protein sequence ID" value="CAG7729691.1"/>
    <property type="molecule type" value="Genomic_DNA"/>
</dbReference>
<dbReference type="PROSITE" id="PS51155">
    <property type="entry name" value="CHIT_BIND_RR_2"/>
    <property type="match status" value="1"/>
</dbReference>
<evidence type="ECO:0000256" key="3">
    <source>
        <dbReference type="SAM" id="SignalP"/>
    </source>
</evidence>
<dbReference type="OrthoDB" id="6372059at2759"/>
<dbReference type="PROSITE" id="PS00233">
    <property type="entry name" value="CHIT_BIND_RR_1"/>
    <property type="match status" value="1"/>
</dbReference>
<feature type="chain" id="PRO_5035273967" evidence="3">
    <location>
        <begin position="17"/>
        <end position="228"/>
    </location>
</feature>
<dbReference type="InterPro" id="IPR000618">
    <property type="entry name" value="Insect_cuticle"/>
</dbReference>
<evidence type="ECO:0000313" key="5">
    <source>
        <dbReference type="Proteomes" id="UP000708208"/>
    </source>
</evidence>
<name>A0A8J2K7E9_9HEXA</name>
<accession>A0A8J2K7E9</accession>
<dbReference type="GO" id="GO:0008010">
    <property type="term" value="F:structural constituent of chitin-based larval cuticle"/>
    <property type="evidence" value="ECO:0007669"/>
    <property type="project" value="TreeGrafter"/>
</dbReference>
<dbReference type="GO" id="GO:0062129">
    <property type="term" value="C:chitin-based extracellular matrix"/>
    <property type="evidence" value="ECO:0007669"/>
    <property type="project" value="TreeGrafter"/>
</dbReference>
<dbReference type="InterPro" id="IPR050468">
    <property type="entry name" value="Cuticle_Struct_Prot"/>
</dbReference>
<keyword evidence="1 2" id="KW-0193">Cuticle</keyword>
<gene>
    <name evidence="4" type="ORF">AFUS01_LOCUS18389</name>
</gene>
<reference evidence="4" key="1">
    <citation type="submission" date="2021-06" db="EMBL/GenBank/DDBJ databases">
        <authorList>
            <person name="Hodson N. C."/>
            <person name="Mongue J. A."/>
            <person name="Jaron S. K."/>
        </authorList>
    </citation>
    <scope>NUCLEOTIDE SEQUENCE</scope>
</reference>
<dbReference type="Proteomes" id="UP000708208">
    <property type="component" value="Unassembled WGS sequence"/>
</dbReference>
<sequence length="228" mass="24666">MVPIILILTCISAAMGQRLQPGLPETLLPGQPGLLRNGLNPSAGAVTLHKSSENLGDGNFRWEFETSDGTRAEQTGFLKNPDPINEEGTQVITGSYSYISPEGIPITVSYIADENGFQPIGDHIPGNNLRRNVLPGAQRGPFGAGPLIQPLPTADPSILRNPRPENPIIAQELLLNNAGFPNRFNGGLDPYNVNGLNRFNPYGNRVNQPQGPFNNRGFPFGFGNRFVQ</sequence>
<keyword evidence="3" id="KW-0732">Signal</keyword>
<evidence type="ECO:0000313" key="4">
    <source>
        <dbReference type="EMBL" id="CAG7729691.1"/>
    </source>
</evidence>
<keyword evidence="5" id="KW-1185">Reference proteome</keyword>
<organism evidence="4 5">
    <name type="scientific">Allacma fusca</name>
    <dbReference type="NCBI Taxonomy" id="39272"/>
    <lineage>
        <taxon>Eukaryota</taxon>
        <taxon>Metazoa</taxon>
        <taxon>Ecdysozoa</taxon>
        <taxon>Arthropoda</taxon>
        <taxon>Hexapoda</taxon>
        <taxon>Collembola</taxon>
        <taxon>Symphypleona</taxon>
        <taxon>Sminthuridae</taxon>
        <taxon>Allacma</taxon>
    </lineage>
</organism>
<dbReference type="PANTHER" id="PTHR10380">
    <property type="entry name" value="CUTICLE PROTEIN"/>
    <property type="match status" value="1"/>
</dbReference>
<dbReference type="AlphaFoldDB" id="A0A8J2K7E9"/>
<evidence type="ECO:0000256" key="2">
    <source>
        <dbReference type="PROSITE-ProRule" id="PRU00497"/>
    </source>
</evidence>
<protein>
    <submittedName>
        <fullName evidence="4">Uncharacterized protein</fullName>
    </submittedName>
</protein>
<dbReference type="InterPro" id="IPR031311">
    <property type="entry name" value="CHIT_BIND_RR_consensus"/>
</dbReference>
<feature type="signal peptide" evidence="3">
    <location>
        <begin position="1"/>
        <end position="16"/>
    </location>
</feature>
<proteinExistence type="predicted"/>
<comment type="caution">
    <text evidence="4">The sequence shown here is derived from an EMBL/GenBank/DDBJ whole genome shotgun (WGS) entry which is preliminary data.</text>
</comment>
<dbReference type="PANTHER" id="PTHR10380:SF238">
    <property type="entry name" value="CUTICULAR PROTEIN 65EA-RELATED"/>
    <property type="match status" value="1"/>
</dbReference>
<dbReference type="Pfam" id="PF00379">
    <property type="entry name" value="Chitin_bind_4"/>
    <property type="match status" value="1"/>
</dbReference>